<dbReference type="Gene3D" id="3.30.2080.10">
    <property type="entry name" value="GH92 mannosidase domain"/>
    <property type="match status" value="1"/>
</dbReference>
<dbReference type="Pfam" id="PF07971">
    <property type="entry name" value="Glyco_hydro_92"/>
    <property type="match status" value="1"/>
</dbReference>
<dbReference type="Proteomes" id="UP000596929">
    <property type="component" value="Unassembled WGS sequence"/>
</dbReference>
<keyword evidence="3" id="KW-0378">Hydrolase</keyword>
<feature type="domain" description="Glycosyl hydrolase family 92 N-terminal" evidence="2">
    <location>
        <begin position="281"/>
        <end position="482"/>
    </location>
</feature>
<feature type="domain" description="Glycosyl hydrolase family 92" evidence="1">
    <location>
        <begin position="505"/>
        <end position="1000"/>
    </location>
</feature>
<dbReference type="RefSeq" id="WP_186860183.1">
    <property type="nucleotide sequence ID" value="NZ_JACOOO010000024.1"/>
</dbReference>
<accession>A0ABR7DDJ5</accession>
<evidence type="ECO:0000259" key="1">
    <source>
        <dbReference type="Pfam" id="PF07971"/>
    </source>
</evidence>
<evidence type="ECO:0000259" key="2">
    <source>
        <dbReference type="Pfam" id="PF17678"/>
    </source>
</evidence>
<dbReference type="InterPro" id="IPR041371">
    <property type="entry name" value="GH92_N"/>
</dbReference>
<dbReference type="NCBIfam" id="TIGR01180">
    <property type="entry name" value="aman2_put"/>
    <property type="match status" value="1"/>
</dbReference>
<protein>
    <submittedName>
        <fullName evidence="3">Glycoside hydrolase family 92 protein</fullName>
    </submittedName>
</protein>
<reference evidence="3 4" key="1">
    <citation type="submission" date="2020-08" db="EMBL/GenBank/DDBJ databases">
        <title>Genome public.</title>
        <authorList>
            <person name="Liu C."/>
            <person name="Sun Q."/>
        </authorList>
    </citation>
    <scope>NUCLEOTIDE SEQUENCE [LARGE SCALE GENOMIC DNA]</scope>
    <source>
        <strain evidence="3 4">NSJ-6</strain>
    </source>
</reference>
<dbReference type="EMBL" id="JACOOO010000024">
    <property type="protein sequence ID" value="MBC5629485.1"/>
    <property type="molecule type" value="Genomic_DNA"/>
</dbReference>
<proteinExistence type="predicted"/>
<evidence type="ECO:0000313" key="4">
    <source>
        <dbReference type="Proteomes" id="UP000596929"/>
    </source>
</evidence>
<dbReference type="Gene3D" id="2.60.120.260">
    <property type="entry name" value="Galactose-binding domain-like"/>
    <property type="match status" value="1"/>
</dbReference>
<dbReference type="PANTHER" id="PTHR12143">
    <property type="entry name" value="PEPTIDE N-GLYCANASE PNGASE -RELATED"/>
    <property type="match status" value="1"/>
</dbReference>
<dbReference type="InterPro" id="IPR008928">
    <property type="entry name" value="6-hairpin_glycosidase_sf"/>
</dbReference>
<name>A0ABR7DDJ5_9CLOT</name>
<keyword evidence="4" id="KW-1185">Reference proteome</keyword>
<evidence type="ECO:0000313" key="3">
    <source>
        <dbReference type="EMBL" id="MBC5629485.1"/>
    </source>
</evidence>
<gene>
    <name evidence="3" type="ORF">H8S20_11360</name>
</gene>
<dbReference type="Gene3D" id="1.20.1050.60">
    <property type="entry name" value="alpha-1,2-mannosidase"/>
    <property type="match status" value="1"/>
</dbReference>
<dbReference type="InterPro" id="IPR014718">
    <property type="entry name" value="GH-type_carb-bd"/>
</dbReference>
<organism evidence="3 4">
    <name type="scientific">Clostridium hominis</name>
    <dbReference type="NCBI Taxonomy" id="2763036"/>
    <lineage>
        <taxon>Bacteria</taxon>
        <taxon>Bacillati</taxon>
        <taxon>Bacillota</taxon>
        <taxon>Clostridia</taxon>
        <taxon>Eubacteriales</taxon>
        <taxon>Clostridiaceae</taxon>
        <taxon>Clostridium</taxon>
    </lineage>
</organism>
<dbReference type="SUPFAM" id="SSF48208">
    <property type="entry name" value="Six-hairpin glycosidases"/>
    <property type="match status" value="1"/>
</dbReference>
<dbReference type="InterPro" id="IPR005887">
    <property type="entry name" value="GH92_a_mannosidase_put"/>
</dbReference>
<dbReference type="SUPFAM" id="SSF49785">
    <property type="entry name" value="Galactose-binding domain-like"/>
    <property type="match status" value="1"/>
</dbReference>
<dbReference type="Gene3D" id="1.20.1610.10">
    <property type="entry name" value="alpha-1,2-mannosidases domains"/>
    <property type="match status" value="1"/>
</dbReference>
<dbReference type="Gene3D" id="2.70.98.10">
    <property type="match status" value="1"/>
</dbReference>
<sequence length="1172" mass="132244">MLIRNKKIIAILLAIAISVTSVGYKAVFAFDKISRLKEGEREILFETSFELDEIDKNFLTSTVDKTKGSKNIYGLDMESSIDGNINDIGINNDEEIKTKMSTKITKGPTGTWNQASGKGWTGDRAMEIAGIHKGNGEAYSYNVIYEDLNIKVDKDTRLSYTIFPSMLDASNYDYDYTQMHISIDLEFTDGTYLSDLGAIDQYGTRLNPQSQGDSKVLTTNQWNYISSKIGDVAKGKIIKNILFVYYNKENPKEVDAKFKTYIDDLKIYNEIDKKYKHKSDYVNILRGTNDSPNFSRGLTVPAVVVPHGFNFFAPATTDADNKIYNYQDRKLKHITISHEPSYWVGDRGTWQYMINTSINIDDVTSGSDIGNKSREAEFSHENEVAKAHYYSVTFDEGSNASNSKIEIAPTEHGAVSRFTFDKNSKNRNIIFDSTRADGTLVYNEDGSFEATSNDISNGMQKMYIYGEFSEKPIATKVEGDKQGIASFKSDVVELKLATSFISMEQAKKNLELEIKCSDNFDSIFQQVQNLWDETLDFVDVKGATEDQLVSLYSNIYRLNAYPNLLSENTGTNENPQWKYKSPYNEHQVVDGILYYNNGFWDTYRTVWAAYDLFTSKKVTKLLNGLVQHYYDNGHVPRWIAPGGTNSMVGTSSDIIFGDAAAKGIEFDLQGAYESAIKNAAAAVDPKNLTNGGRALLNKSIFEGYTAHDEQHEGFSWSIEGYLNDYGVHQLAKKLGKEDEAEYYLNRALNYSKLFKSTGDDVSKKWLRGRNANGDWSYSDEDFNPFFWGDDYTETNAFNMAVSVTQDGQGLANLYGGREALGEKIDTIFNTNGDYWGYGANKSIGGIHEQKEAREIKLGQYGHSNQPSHHIAYMYNYAGQPWKTQKYVRDILKRIYVGSDFGQGYIGDEDNGEMSAWYLFSALGFYPVSMGNDEYAIGAPLFDEITVKLDNGKKIKVKAHNNSDENIYIQSMKLNGVEYNKNYIKHSALKDGAVIEFVMGNTPNYKWGTGEDDLPTSITKGDEIPNPLEDITITNVKVSDKLEKEVYADTVYSNIKDVKALFDNDSNTAAILNNSENNEIIYSFTTPSEVRMLTLTSAREGDAPTGYILSGSCDGENWEVIDERCDLRFQWQRYTRPFKLNDEKIKGYNHYKLELIGGNTLSEIELIGKHLRT</sequence>
<comment type="caution">
    <text evidence="3">The sequence shown here is derived from an EMBL/GenBank/DDBJ whole genome shotgun (WGS) entry which is preliminary data.</text>
</comment>
<dbReference type="InterPro" id="IPR008979">
    <property type="entry name" value="Galactose-bd-like_sf"/>
</dbReference>
<dbReference type="InterPro" id="IPR050883">
    <property type="entry name" value="PNGase"/>
</dbReference>
<dbReference type="PANTHER" id="PTHR12143:SF43">
    <property type="entry name" value="PUTATIVE-RELATED"/>
    <property type="match status" value="1"/>
</dbReference>
<dbReference type="Pfam" id="PF17678">
    <property type="entry name" value="Glyco_hydro_92N"/>
    <property type="match status" value="1"/>
</dbReference>
<dbReference type="GO" id="GO:0016787">
    <property type="term" value="F:hydrolase activity"/>
    <property type="evidence" value="ECO:0007669"/>
    <property type="project" value="UniProtKB-KW"/>
</dbReference>
<dbReference type="InterPro" id="IPR012939">
    <property type="entry name" value="Glyco_hydro_92"/>
</dbReference>